<evidence type="ECO:0000313" key="2">
    <source>
        <dbReference type="EMBL" id="KPV48531.1"/>
    </source>
</evidence>
<organism evidence="2 3">
    <name type="scientific">Kouleothrix aurantiaca</name>
    <dbReference type="NCBI Taxonomy" id="186479"/>
    <lineage>
        <taxon>Bacteria</taxon>
        <taxon>Bacillati</taxon>
        <taxon>Chloroflexota</taxon>
        <taxon>Chloroflexia</taxon>
        <taxon>Chloroflexales</taxon>
        <taxon>Roseiflexineae</taxon>
        <taxon>Roseiflexaceae</taxon>
        <taxon>Kouleothrix</taxon>
    </lineage>
</organism>
<keyword evidence="1" id="KW-0812">Transmembrane</keyword>
<accession>A0A0P9CRA9</accession>
<reference evidence="2 3" key="1">
    <citation type="submission" date="2015-09" db="EMBL/GenBank/DDBJ databases">
        <title>Draft genome sequence of Kouleothrix aurantiaca JCM 19913.</title>
        <authorList>
            <person name="Hemp J."/>
        </authorList>
    </citation>
    <scope>NUCLEOTIDE SEQUENCE [LARGE SCALE GENOMIC DNA]</scope>
    <source>
        <strain evidence="2 3">COM-B</strain>
    </source>
</reference>
<evidence type="ECO:0000256" key="1">
    <source>
        <dbReference type="SAM" id="Phobius"/>
    </source>
</evidence>
<sequence length="140" mass="14633">MTTMSAARANTNLPWARVLVGFFALVHLATGAALLFAPRWFFDNIGTFPPFNRHYAGDLGAFQVGLGVGLALAARDPARHRLLLIAVAVGNVVHALNHAYDAIVGGVPASVWLSDVGPVALTGVILALLTVRLPAANSKA</sequence>
<dbReference type="EMBL" id="LJCR01002579">
    <property type="protein sequence ID" value="KPV48531.1"/>
    <property type="molecule type" value="Genomic_DNA"/>
</dbReference>
<proteinExistence type="predicted"/>
<evidence type="ECO:0000313" key="3">
    <source>
        <dbReference type="Proteomes" id="UP000050509"/>
    </source>
</evidence>
<evidence type="ECO:0008006" key="4">
    <source>
        <dbReference type="Google" id="ProtNLM"/>
    </source>
</evidence>
<name>A0A0P9CRA9_9CHLR</name>
<keyword evidence="3" id="KW-1185">Reference proteome</keyword>
<comment type="caution">
    <text evidence="2">The sequence shown here is derived from an EMBL/GenBank/DDBJ whole genome shotgun (WGS) entry which is preliminary data.</text>
</comment>
<feature type="transmembrane region" description="Helical" evidence="1">
    <location>
        <begin position="55"/>
        <end position="74"/>
    </location>
</feature>
<feature type="transmembrane region" description="Helical" evidence="1">
    <location>
        <begin position="81"/>
        <end position="100"/>
    </location>
</feature>
<protein>
    <recommendedName>
        <fullName evidence="4">DUF4345 domain-containing protein</fullName>
    </recommendedName>
</protein>
<dbReference type="AlphaFoldDB" id="A0A0P9CRA9"/>
<gene>
    <name evidence="2" type="ORF">SE17_37570</name>
</gene>
<dbReference type="Proteomes" id="UP000050509">
    <property type="component" value="Unassembled WGS sequence"/>
</dbReference>
<keyword evidence="1" id="KW-0472">Membrane</keyword>
<feature type="transmembrane region" description="Helical" evidence="1">
    <location>
        <begin position="112"/>
        <end position="131"/>
    </location>
</feature>
<keyword evidence="1" id="KW-1133">Transmembrane helix</keyword>